<dbReference type="InterPro" id="IPR001173">
    <property type="entry name" value="Glyco_trans_2-like"/>
</dbReference>
<evidence type="ECO:0000313" key="5">
    <source>
        <dbReference type="Proteomes" id="UP000269352"/>
    </source>
</evidence>
<dbReference type="InterPro" id="IPR029044">
    <property type="entry name" value="Nucleotide-diphossugar_trans"/>
</dbReference>
<dbReference type="GO" id="GO:0016757">
    <property type="term" value="F:glycosyltransferase activity"/>
    <property type="evidence" value="ECO:0007669"/>
    <property type="project" value="UniProtKB-KW"/>
</dbReference>
<dbReference type="PANTHER" id="PTHR22916">
    <property type="entry name" value="GLYCOSYLTRANSFERASE"/>
    <property type="match status" value="1"/>
</dbReference>
<accession>A0A388TBZ1</accession>
<evidence type="ECO:0000256" key="2">
    <source>
        <dbReference type="ARBA" id="ARBA00022679"/>
    </source>
</evidence>
<reference evidence="4 5" key="1">
    <citation type="journal article" date="2019" name="ISME J.">
        <title>Genome analyses of uncultured TG2/ZB3 bacteria in 'Margulisbacteria' specifically attached to ectosymbiotic spirochetes of protists in the termite gut.</title>
        <authorList>
            <person name="Utami Y.D."/>
            <person name="Kuwahara H."/>
            <person name="Igai K."/>
            <person name="Murakami T."/>
            <person name="Sugaya K."/>
            <person name="Morikawa T."/>
            <person name="Nagura Y."/>
            <person name="Yuki M."/>
            <person name="Deevong P."/>
            <person name="Inoue T."/>
            <person name="Kihara K."/>
            <person name="Lo N."/>
            <person name="Yamada A."/>
            <person name="Ohkuma M."/>
            <person name="Hongoh Y."/>
        </authorList>
    </citation>
    <scope>NUCLEOTIDE SEQUENCE [LARGE SCALE GENOMIC DNA]</scope>
    <source>
        <strain evidence="4">NkOx7-01</strain>
    </source>
</reference>
<keyword evidence="2 4" id="KW-0808">Transferase</keyword>
<gene>
    <name evidence="4" type="ORF">NO1_1509</name>
</gene>
<protein>
    <submittedName>
        <fullName evidence="4">Glycosyl transferase GTA-type super family</fullName>
    </submittedName>
</protein>
<dbReference type="EMBL" id="BGZN01000040">
    <property type="protein sequence ID" value="GBR74312.1"/>
    <property type="molecule type" value="Genomic_DNA"/>
</dbReference>
<keyword evidence="5" id="KW-1185">Reference proteome</keyword>
<dbReference type="Pfam" id="PF00535">
    <property type="entry name" value="Glycos_transf_2"/>
    <property type="match status" value="1"/>
</dbReference>
<evidence type="ECO:0000313" key="4">
    <source>
        <dbReference type="EMBL" id="GBR74312.1"/>
    </source>
</evidence>
<feature type="domain" description="Glycosyltransferase 2-like" evidence="3">
    <location>
        <begin position="43"/>
        <end position="172"/>
    </location>
</feature>
<organism evidence="4 5">
    <name type="scientific">Termititenax aidoneus</name>
    <dbReference type="NCBI Taxonomy" id="2218524"/>
    <lineage>
        <taxon>Bacteria</taxon>
        <taxon>Bacillati</taxon>
        <taxon>Candidatus Margulisiibacteriota</taxon>
        <taxon>Candidatus Termititenacia</taxon>
        <taxon>Candidatus Termititenacales</taxon>
        <taxon>Candidatus Termititenacaceae</taxon>
        <taxon>Candidatus Termititenax</taxon>
    </lineage>
</organism>
<dbReference type="Gene3D" id="3.90.550.10">
    <property type="entry name" value="Spore Coat Polysaccharide Biosynthesis Protein SpsA, Chain A"/>
    <property type="match status" value="1"/>
</dbReference>
<keyword evidence="1" id="KW-0328">Glycosyltransferase</keyword>
<evidence type="ECO:0000259" key="3">
    <source>
        <dbReference type="Pfam" id="PF00535"/>
    </source>
</evidence>
<evidence type="ECO:0000256" key="1">
    <source>
        <dbReference type="ARBA" id="ARBA00022676"/>
    </source>
</evidence>
<comment type="caution">
    <text evidence="4">The sequence shown here is derived from an EMBL/GenBank/DDBJ whole genome shotgun (WGS) entry which is preliminary data.</text>
</comment>
<proteinExistence type="predicted"/>
<sequence>MEKARGNAGTLNLKYESGEKILVELEEVVLEPKPQAAPEQLLSVIVPVYNQSKYLPECLDSLLEQTYKKLEIIIVDDGSTDDSAEVAERYARQDSRFKLVRHQANQGLSQARNTGLSHATGQYVHFLDGDDYLYTAEAYEKMLGAALRENADILSGNIYSESYDCFVGADLEGWVKSKEGKARLIRTSAPMCWRYLYKKAFLDKYNLRFDAEVPMGAEDFLFMVQAAYHSEGIYAVPLLFYFWRQNEDSITGTKDPERVALFEKYRDIGTEKVLQFALKHDIKALQDIGVRVRQK</sequence>
<dbReference type="Proteomes" id="UP000269352">
    <property type="component" value="Unassembled WGS sequence"/>
</dbReference>
<dbReference type="PANTHER" id="PTHR22916:SF51">
    <property type="entry name" value="GLYCOSYLTRANSFERASE EPSH-RELATED"/>
    <property type="match status" value="1"/>
</dbReference>
<name>A0A388TBZ1_TERA1</name>
<dbReference type="CDD" id="cd00761">
    <property type="entry name" value="Glyco_tranf_GTA_type"/>
    <property type="match status" value="1"/>
</dbReference>
<dbReference type="SUPFAM" id="SSF53448">
    <property type="entry name" value="Nucleotide-diphospho-sugar transferases"/>
    <property type="match status" value="1"/>
</dbReference>
<dbReference type="AlphaFoldDB" id="A0A388TBZ1"/>